<evidence type="ECO:0000256" key="1">
    <source>
        <dbReference type="ARBA" id="ARBA00023242"/>
    </source>
</evidence>
<dbReference type="InParanoid" id="A0A1Y2BJC1"/>
<dbReference type="InterPro" id="IPR050797">
    <property type="entry name" value="Carb_Metab_Trans_Reg"/>
</dbReference>
<reference evidence="4 5" key="1">
    <citation type="submission" date="2016-07" db="EMBL/GenBank/DDBJ databases">
        <title>Pervasive Adenine N6-methylation of Active Genes in Fungi.</title>
        <authorList>
            <consortium name="DOE Joint Genome Institute"/>
            <person name="Mondo S.J."/>
            <person name="Dannebaum R.O."/>
            <person name="Kuo R.C."/>
            <person name="Labutti K."/>
            <person name="Haridas S."/>
            <person name="Kuo A."/>
            <person name="Salamov A."/>
            <person name="Ahrendt S.R."/>
            <person name="Lipzen A."/>
            <person name="Sullivan W."/>
            <person name="Andreopoulos W.B."/>
            <person name="Clum A."/>
            <person name="Lindquist E."/>
            <person name="Daum C."/>
            <person name="Ramamoorthy G.K."/>
            <person name="Gryganskyi A."/>
            <person name="Culley D."/>
            <person name="Magnuson J.K."/>
            <person name="James T.Y."/>
            <person name="O'Malley M.A."/>
            <person name="Stajich J.E."/>
            <person name="Spatafora J.W."/>
            <person name="Visel A."/>
            <person name="Grigoriev I.V."/>
        </authorList>
    </citation>
    <scope>NUCLEOTIDE SEQUENCE [LARGE SCALE GENOMIC DNA]</scope>
    <source>
        <strain evidence="4 5">68-887.2</strain>
    </source>
</reference>
<evidence type="ECO:0000259" key="3">
    <source>
        <dbReference type="PROSITE" id="PS50048"/>
    </source>
</evidence>
<dbReference type="SUPFAM" id="SSF57701">
    <property type="entry name" value="Zn2/Cys6 DNA-binding domain"/>
    <property type="match status" value="1"/>
</dbReference>
<feature type="region of interest" description="Disordered" evidence="2">
    <location>
        <begin position="701"/>
        <end position="805"/>
    </location>
</feature>
<feature type="compositionally biased region" description="Pro residues" evidence="2">
    <location>
        <begin position="828"/>
        <end position="839"/>
    </location>
</feature>
<dbReference type="GO" id="GO:0000981">
    <property type="term" value="F:DNA-binding transcription factor activity, RNA polymerase II-specific"/>
    <property type="evidence" value="ECO:0007669"/>
    <property type="project" value="InterPro"/>
</dbReference>
<dbReference type="OrthoDB" id="2595934at2759"/>
<dbReference type="CDD" id="cd00067">
    <property type="entry name" value="GAL4"/>
    <property type="match status" value="1"/>
</dbReference>
<evidence type="ECO:0000313" key="5">
    <source>
        <dbReference type="Proteomes" id="UP000193986"/>
    </source>
</evidence>
<dbReference type="Proteomes" id="UP000193986">
    <property type="component" value="Unassembled WGS sequence"/>
</dbReference>
<feature type="compositionally biased region" description="Basic and acidic residues" evidence="2">
    <location>
        <begin position="770"/>
        <end position="783"/>
    </location>
</feature>
<dbReference type="GO" id="GO:0008270">
    <property type="term" value="F:zinc ion binding"/>
    <property type="evidence" value="ECO:0007669"/>
    <property type="project" value="InterPro"/>
</dbReference>
<feature type="compositionally biased region" description="Polar residues" evidence="2">
    <location>
        <begin position="739"/>
        <end position="755"/>
    </location>
</feature>
<evidence type="ECO:0000313" key="4">
    <source>
        <dbReference type="EMBL" id="ORY34858.1"/>
    </source>
</evidence>
<accession>A0A1Y2BJC1</accession>
<keyword evidence="1" id="KW-0539">Nucleus</keyword>
<dbReference type="PANTHER" id="PTHR31668">
    <property type="entry name" value="GLUCOSE TRANSPORT TRANSCRIPTION REGULATOR RGT1-RELATED-RELATED"/>
    <property type="match status" value="1"/>
</dbReference>
<evidence type="ECO:0000256" key="2">
    <source>
        <dbReference type="SAM" id="MobiDB-lite"/>
    </source>
</evidence>
<keyword evidence="5" id="KW-1185">Reference proteome</keyword>
<name>A0A1Y2BJC1_9TREE</name>
<dbReference type="InterPro" id="IPR036864">
    <property type="entry name" value="Zn2-C6_fun-type_DNA-bd_sf"/>
</dbReference>
<gene>
    <name evidence="4" type="ORF">BCR39DRAFT_585803</name>
</gene>
<dbReference type="STRING" id="71784.A0A1Y2BJC1"/>
<comment type="caution">
    <text evidence="4">The sequence shown here is derived from an EMBL/GenBank/DDBJ whole genome shotgun (WGS) entry which is preliminary data.</text>
</comment>
<protein>
    <recommendedName>
        <fullName evidence="3">Zn(2)-C6 fungal-type domain-containing protein</fullName>
    </recommendedName>
</protein>
<dbReference type="AlphaFoldDB" id="A0A1Y2BJC1"/>
<organism evidence="4 5">
    <name type="scientific">Naematelia encephala</name>
    <dbReference type="NCBI Taxonomy" id="71784"/>
    <lineage>
        <taxon>Eukaryota</taxon>
        <taxon>Fungi</taxon>
        <taxon>Dikarya</taxon>
        <taxon>Basidiomycota</taxon>
        <taxon>Agaricomycotina</taxon>
        <taxon>Tremellomycetes</taxon>
        <taxon>Tremellales</taxon>
        <taxon>Naemateliaceae</taxon>
        <taxon>Naematelia</taxon>
    </lineage>
</organism>
<proteinExistence type="predicted"/>
<dbReference type="InterPro" id="IPR001138">
    <property type="entry name" value="Zn2Cys6_DnaBD"/>
</dbReference>
<dbReference type="EMBL" id="MCFC01000002">
    <property type="protein sequence ID" value="ORY34858.1"/>
    <property type="molecule type" value="Genomic_DNA"/>
</dbReference>
<dbReference type="PANTHER" id="PTHR31668:SF30">
    <property type="entry name" value="ZN(II)2CYS6 TRANSCRIPTION FACTOR (EUROFUNG)"/>
    <property type="match status" value="1"/>
</dbReference>
<sequence length="882" mass="97250">MSGTEMKAKRTHARRSCDMCKVRKTRCELPDLDFPSSPDPLSADKACHRCRVLGLPCIVDDGSRKVRKRGRDEPSPRATLAQAGSTTEAQTPPHRKSTRARRSSLLDSVTSNALNHTLDLMHGFTPALDDGTIISLDEVPIDPHLTAQNGASPAEAPRVKSMKLHGRPMELVCAMLKVAYGKQRKVFRKKLLDEEDLDLDLLVDSRMRTRLEPGVSQLRICHPYLESLPDLFSAYMRSPSQSTALLLALVIYLASLPLPADTAVTNLRVKLASYVTSLRDRALLNLEATFPALQAFEMLSFHAPLGVLPLQLANPRTLALARGYTCSANGMAKCLQFEKLVKHLIECGKGESWESTEIWLWMCLTADEARIALEDENPKKLASLLEARSLADSYLHPDHQIFWQHSLERDPAEAVGKLTVCDRLGRLCEVHDALWRLRRALESAAQPGTHFDLVELIVEELKYFVNRTEILDNSYEAVMASLSPSSGGVEAGWLVYRRIRRRYESNKVFVTGLRYLIASAFLPGSPSAFPNLPTHMTPVQGVLYAISRASNPSDIALFLRRDDPAVRAVWAWGTHRGQVAEQLLDLLAEMGRTLIPGSSSTGRAELVPIHDIACIAVETSKVLMEMQAASIMVVRTDGGASRSFKNPVWSGTMRQVSQELREVGMLLPDDPEQGGESIENGCSNLVGSMVRMADEWTKISEGDRVSPPTHGGVPASLDPALSSQSQSQPQPQSQSQAQVKTSPSSVANGETQFDPTRQHAMPGHQQYMDSSDRWMASKHDDPRNAFAPIPPMHNGQIPPQASAYPPTQLDMLLSEVFNYGYPHSQPQSQPPPPPPPPPSTTTVNTATELGHTHGHGHDPQMPDLHSMQSAWVNMIPPPVQHH</sequence>
<dbReference type="Gene3D" id="4.10.240.10">
    <property type="entry name" value="Zn(2)-C6 fungal-type DNA-binding domain"/>
    <property type="match status" value="1"/>
</dbReference>
<dbReference type="PROSITE" id="PS50048">
    <property type="entry name" value="ZN2_CY6_FUNGAL_2"/>
    <property type="match status" value="1"/>
</dbReference>
<feature type="compositionally biased region" description="Basic residues" evidence="2">
    <location>
        <begin position="93"/>
        <end position="102"/>
    </location>
</feature>
<feature type="region of interest" description="Disordered" evidence="2">
    <location>
        <begin position="65"/>
        <end position="104"/>
    </location>
</feature>
<feature type="domain" description="Zn(2)-C6 fungal-type" evidence="3">
    <location>
        <begin position="16"/>
        <end position="59"/>
    </location>
</feature>
<feature type="region of interest" description="Disordered" evidence="2">
    <location>
        <begin position="820"/>
        <end position="864"/>
    </location>
</feature>
<feature type="compositionally biased region" description="Low complexity" evidence="2">
    <location>
        <begin position="714"/>
        <end position="738"/>
    </location>
</feature>